<keyword evidence="7" id="KW-0520">NAD</keyword>
<dbReference type="GO" id="GO:0006741">
    <property type="term" value="P:NADP+ biosynthetic process"/>
    <property type="evidence" value="ECO:0007669"/>
    <property type="project" value="InterPro"/>
</dbReference>
<evidence type="ECO:0000256" key="4">
    <source>
        <dbReference type="ARBA" id="ARBA00022777"/>
    </source>
</evidence>
<dbReference type="PANTHER" id="PTHR20275:SF26">
    <property type="entry name" value="NADH KINASE POS5, MITOCHONDRIAL"/>
    <property type="match status" value="1"/>
</dbReference>
<dbReference type="PANTHER" id="PTHR20275">
    <property type="entry name" value="NAD KINASE"/>
    <property type="match status" value="1"/>
</dbReference>
<dbReference type="Gene3D" id="3.40.50.10330">
    <property type="entry name" value="Probable inorganic polyphosphate/atp-NAD kinase, domain 1"/>
    <property type="match status" value="1"/>
</dbReference>
<keyword evidence="3" id="KW-0547">Nucleotide-binding</keyword>
<evidence type="ECO:0000256" key="5">
    <source>
        <dbReference type="ARBA" id="ARBA00022840"/>
    </source>
</evidence>
<dbReference type="SUPFAM" id="SSF111331">
    <property type="entry name" value="NAD kinase/diacylglycerol kinase-like"/>
    <property type="match status" value="1"/>
</dbReference>
<dbReference type="Pfam" id="PF01513">
    <property type="entry name" value="NAD_kinase"/>
    <property type="match status" value="1"/>
</dbReference>
<dbReference type="GO" id="GO:0005524">
    <property type="term" value="F:ATP binding"/>
    <property type="evidence" value="ECO:0007669"/>
    <property type="project" value="UniProtKB-KW"/>
</dbReference>
<accession>A0A9P6DRR8</accession>
<evidence type="ECO:0000256" key="3">
    <source>
        <dbReference type="ARBA" id="ARBA00022741"/>
    </source>
</evidence>
<dbReference type="OrthoDB" id="24581at2759"/>
<evidence type="ECO:0000256" key="7">
    <source>
        <dbReference type="ARBA" id="ARBA00023027"/>
    </source>
</evidence>
<organism evidence="9 10">
    <name type="scientific">Hydnum rufescens UP504</name>
    <dbReference type="NCBI Taxonomy" id="1448309"/>
    <lineage>
        <taxon>Eukaryota</taxon>
        <taxon>Fungi</taxon>
        <taxon>Dikarya</taxon>
        <taxon>Basidiomycota</taxon>
        <taxon>Agaricomycotina</taxon>
        <taxon>Agaricomycetes</taxon>
        <taxon>Cantharellales</taxon>
        <taxon>Hydnaceae</taxon>
        <taxon>Hydnum</taxon>
    </lineage>
</organism>
<evidence type="ECO:0000313" key="10">
    <source>
        <dbReference type="Proteomes" id="UP000886523"/>
    </source>
</evidence>
<sequence>QNILLVQKPQDNRVARTLEHLISHIQETYPSTTLFHEPPSSHHPLPPSTSVFEPRSTSKPRIDLVVTLGGDGTILHASSLFNNDPVPPVLSFSLGTLGFLLPFDINSLESALAEVMAGHMSILPRMRLSCKIRNIDGTVRATSDGSWEVMNEVSLHRGTSPHLTSVDAYVDGQHLTAAVSDGLIISTPTGSTAYSLSSGGPIVHPSVKALLLTPVAPLSLSFRPLVLPGWSRISYAYMNASSRTSACVSMDGRQAGVLSPGESVDVEASQHPIPA</sequence>
<keyword evidence="4" id="KW-0418">Kinase</keyword>
<evidence type="ECO:0000313" key="9">
    <source>
        <dbReference type="EMBL" id="KAF9507880.1"/>
    </source>
</evidence>
<evidence type="ECO:0000256" key="2">
    <source>
        <dbReference type="ARBA" id="ARBA00022679"/>
    </source>
</evidence>
<evidence type="ECO:0000256" key="8">
    <source>
        <dbReference type="SAM" id="MobiDB-lite"/>
    </source>
</evidence>
<keyword evidence="6" id="KW-0521">NADP</keyword>
<protein>
    <recommendedName>
        <fullName evidence="11">NAD kinase</fullName>
    </recommendedName>
</protein>
<keyword evidence="10" id="KW-1185">Reference proteome</keyword>
<evidence type="ECO:0008006" key="11">
    <source>
        <dbReference type="Google" id="ProtNLM"/>
    </source>
</evidence>
<dbReference type="EMBL" id="MU129070">
    <property type="protein sequence ID" value="KAF9507880.1"/>
    <property type="molecule type" value="Genomic_DNA"/>
</dbReference>
<dbReference type="InterPro" id="IPR017438">
    <property type="entry name" value="ATP-NAD_kinase_N"/>
</dbReference>
<name>A0A9P6DRR8_9AGAM</name>
<dbReference type="InterPro" id="IPR016064">
    <property type="entry name" value="NAD/diacylglycerol_kinase_sf"/>
</dbReference>
<dbReference type="InterPro" id="IPR002504">
    <property type="entry name" value="NADK"/>
</dbReference>
<reference evidence="9" key="1">
    <citation type="journal article" date="2020" name="Nat. Commun.">
        <title>Large-scale genome sequencing of mycorrhizal fungi provides insights into the early evolution of symbiotic traits.</title>
        <authorList>
            <person name="Miyauchi S."/>
            <person name="Kiss E."/>
            <person name="Kuo A."/>
            <person name="Drula E."/>
            <person name="Kohler A."/>
            <person name="Sanchez-Garcia M."/>
            <person name="Morin E."/>
            <person name="Andreopoulos B."/>
            <person name="Barry K.W."/>
            <person name="Bonito G."/>
            <person name="Buee M."/>
            <person name="Carver A."/>
            <person name="Chen C."/>
            <person name="Cichocki N."/>
            <person name="Clum A."/>
            <person name="Culley D."/>
            <person name="Crous P.W."/>
            <person name="Fauchery L."/>
            <person name="Girlanda M."/>
            <person name="Hayes R.D."/>
            <person name="Keri Z."/>
            <person name="LaButti K."/>
            <person name="Lipzen A."/>
            <person name="Lombard V."/>
            <person name="Magnuson J."/>
            <person name="Maillard F."/>
            <person name="Murat C."/>
            <person name="Nolan M."/>
            <person name="Ohm R.A."/>
            <person name="Pangilinan J."/>
            <person name="Pereira M.F."/>
            <person name="Perotto S."/>
            <person name="Peter M."/>
            <person name="Pfister S."/>
            <person name="Riley R."/>
            <person name="Sitrit Y."/>
            <person name="Stielow J.B."/>
            <person name="Szollosi G."/>
            <person name="Zifcakova L."/>
            <person name="Stursova M."/>
            <person name="Spatafora J.W."/>
            <person name="Tedersoo L."/>
            <person name="Vaario L.M."/>
            <person name="Yamada A."/>
            <person name="Yan M."/>
            <person name="Wang P."/>
            <person name="Xu J."/>
            <person name="Bruns T."/>
            <person name="Baldrian P."/>
            <person name="Vilgalys R."/>
            <person name="Dunand C."/>
            <person name="Henrissat B."/>
            <person name="Grigoriev I.V."/>
            <person name="Hibbett D."/>
            <person name="Nagy L.G."/>
            <person name="Martin F.M."/>
        </authorList>
    </citation>
    <scope>NUCLEOTIDE SEQUENCE</scope>
    <source>
        <strain evidence="9">UP504</strain>
    </source>
</reference>
<comment type="similarity">
    <text evidence="1">Belongs to the NAD kinase family.</text>
</comment>
<keyword evidence="2" id="KW-0808">Transferase</keyword>
<feature type="region of interest" description="Disordered" evidence="8">
    <location>
        <begin position="33"/>
        <end position="56"/>
    </location>
</feature>
<dbReference type="GO" id="GO:0003951">
    <property type="term" value="F:NAD+ kinase activity"/>
    <property type="evidence" value="ECO:0007669"/>
    <property type="project" value="InterPro"/>
</dbReference>
<feature type="non-terminal residue" evidence="9">
    <location>
        <position position="1"/>
    </location>
</feature>
<dbReference type="FunFam" id="2.60.200.30:FF:000009">
    <property type="entry name" value="Poly(P)/ATP NAD kinase"/>
    <property type="match status" value="1"/>
</dbReference>
<dbReference type="Pfam" id="PF20143">
    <property type="entry name" value="NAD_kinase_C"/>
    <property type="match status" value="1"/>
</dbReference>
<dbReference type="Gene3D" id="2.60.200.30">
    <property type="entry name" value="Probable inorganic polyphosphate/atp-NAD kinase, domain 2"/>
    <property type="match status" value="1"/>
</dbReference>
<dbReference type="Proteomes" id="UP000886523">
    <property type="component" value="Unassembled WGS sequence"/>
</dbReference>
<keyword evidence="5" id="KW-0067">ATP-binding</keyword>
<dbReference type="GO" id="GO:0019674">
    <property type="term" value="P:NAD+ metabolic process"/>
    <property type="evidence" value="ECO:0007669"/>
    <property type="project" value="InterPro"/>
</dbReference>
<dbReference type="InterPro" id="IPR017437">
    <property type="entry name" value="ATP-NAD_kinase_PpnK-typ_C"/>
</dbReference>
<gene>
    <name evidence="9" type="ORF">BS47DRAFT_1303452</name>
</gene>
<dbReference type="AlphaFoldDB" id="A0A9P6DRR8"/>
<evidence type="ECO:0000256" key="1">
    <source>
        <dbReference type="ARBA" id="ARBA00010995"/>
    </source>
</evidence>
<dbReference type="HAMAP" id="MF_00361">
    <property type="entry name" value="NAD_kinase"/>
    <property type="match status" value="1"/>
</dbReference>
<evidence type="ECO:0000256" key="6">
    <source>
        <dbReference type="ARBA" id="ARBA00022857"/>
    </source>
</evidence>
<proteinExistence type="inferred from homology"/>
<comment type="caution">
    <text evidence="9">The sequence shown here is derived from an EMBL/GenBank/DDBJ whole genome shotgun (WGS) entry which is preliminary data.</text>
</comment>